<keyword evidence="2" id="KW-1185">Reference proteome</keyword>
<reference evidence="1" key="1">
    <citation type="journal article" date="2020" name="Stud. Mycol.">
        <title>101 Dothideomycetes genomes: a test case for predicting lifestyles and emergence of pathogens.</title>
        <authorList>
            <person name="Haridas S."/>
            <person name="Albert R."/>
            <person name="Binder M."/>
            <person name="Bloem J."/>
            <person name="Labutti K."/>
            <person name="Salamov A."/>
            <person name="Andreopoulos B."/>
            <person name="Baker S."/>
            <person name="Barry K."/>
            <person name="Bills G."/>
            <person name="Bluhm B."/>
            <person name="Cannon C."/>
            <person name="Castanera R."/>
            <person name="Culley D."/>
            <person name="Daum C."/>
            <person name="Ezra D."/>
            <person name="Gonzalez J."/>
            <person name="Henrissat B."/>
            <person name="Kuo A."/>
            <person name="Liang C."/>
            <person name="Lipzen A."/>
            <person name="Lutzoni F."/>
            <person name="Magnuson J."/>
            <person name="Mondo S."/>
            <person name="Nolan M."/>
            <person name="Ohm R."/>
            <person name="Pangilinan J."/>
            <person name="Park H.-J."/>
            <person name="Ramirez L."/>
            <person name="Alfaro M."/>
            <person name="Sun H."/>
            <person name="Tritt A."/>
            <person name="Yoshinaga Y."/>
            <person name="Zwiers L.-H."/>
            <person name="Turgeon B."/>
            <person name="Goodwin S."/>
            <person name="Spatafora J."/>
            <person name="Crous P."/>
            <person name="Grigoriev I."/>
        </authorList>
    </citation>
    <scope>NUCLEOTIDE SEQUENCE</scope>
    <source>
        <strain evidence="1">CBS 115976</strain>
    </source>
</reference>
<dbReference type="EMBL" id="MU004236">
    <property type="protein sequence ID" value="KAF2668769.1"/>
    <property type="molecule type" value="Genomic_DNA"/>
</dbReference>
<protein>
    <submittedName>
        <fullName evidence="1">Uncharacterized protein</fullName>
    </submittedName>
</protein>
<proteinExistence type="predicted"/>
<organism evidence="1 2">
    <name type="scientific">Microthyrium microscopicum</name>
    <dbReference type="NCBI Taxonomy" id="703497"/>
    <lineage>
        <taxon>Eukaryota</taxon>
        <taxon>Fungi</taxon>
        <taxon>Dikarya</taxon>
        <taxon>Ascomycota</taxon>
        <taxon>Pezizomycotina</taxon>
        <taxon>Dothideomycetes</taxon>
        <taxon>Dothideomycetes incertae sedis</taxon>
        <taxon>Microthyriales</taxon>
        <taxon>Microthyriaceae</taxon>
        <taxon>Microthyrium</taxon>
    </lineage>
</organism>
<dbReference type="AlphaFoldDB" id="A0A6A6U939"/>
<name>A0A6A6U939_9PEZI</name>
<evidence type="ECO:0000313" key="1">
    <source>
        <dbReference type="EMBL" id="KAF2668769.1"/>
    </source>
</evidence>
<dbReference type="Proteomes" id="UP000799302">
    <property type="component" value="Unassembled WGS sequence"/>
</dbReference>
<gene>
    <name evidence="1" type="ORF">BT63DRAFT_456410</name>
</gene>
<evidence type="ECO:0000313" key="2">
    <source>
        <dbReference type="Proteomes" id="UP000799302"/>
    </source>
</evidence>
<sequence>MPSIPSTITSSKRCHYTQPHAQYPSTHISSAHIHSKPQANMPKFDGNFSTPCDMTGQTRISGTTELHRSILFRFLHQSTTASPTLGLTSKHPPILSSTTPQHPPSLQSIPLTVLLLASHMTSHHPSTPRSSVPQLIRTVPPVTAPILHTPRNK</sequence>
<accession>A0A6A6U939</accession>